<feature type="domain" description="Glyoxalase/fosfomycin resistance/dioxygenase" evidence="1">
    <location>
        <begin position="18"/>
        <end position="114"/>
    </location>
</feature>
<name>A0AAP2GV75_9BACT</name>
<sequence length="153" mass="17255">MGYLRQAMGYLKQKTNVITWFDIPVTDPIRAKTFYETILDIKMMTRNDDENEGIFFPHDPKVVQPTSERVTGVLSKSDKNSPSGHGTVVYINASLNLQTVLDRVERSGGKVLTGKIAIPGLLRRSWTWRDIRLGFMRRCIPVNANSGDVSVLD</sequence>
<organism evidence="2 3">
    <name type="scientific">Dawidia cretensis</name>
    <dbReference type="NCBI Taxonomy" id="2782350"/>
    <lineage>
        <taxon>Bacteria</taxon>
        <taxon>Pseudomonadati</taxon>
        <taxon>Bacteroidota</taxon>
        <taxon>Cytophagia</taxon>
        <taxon>Cytophagales</taxon>
        <taxon>Chryseotaleaceae</taxon>
        <taxon>Dawidia</taxon>
    </lineage>
</organism>
<gene>
    <name evidence="2" type="ORF">KK062_17320</name>
</gene>
<dbReference type="SUPFAM" id="SSF54593">
    <property type="entry name" value="Glyoxalase/Bleomycin resistance protein/Dihydroxybiphenyl dioxygenase"/>
    <property type="match status" value="1"/>
</dbReference>
<dbReference type="AlphaFoldDB" id="A0AAP2GV75"/>
<accession>A0AAP2GV75</accession>
<dbReference type="Pfam" id="PF00903">
    <property type="entry name" value="Glyoxalase"/>
    <property type="match status" value="1"/>
</dbReference>
<protein>
    <submittedName>
        <fullName evidence="2">VOC family protein</fullName>
    </submittedName>
</protein>
<dbReference type="Gene3D" id="3.10.180.10">
    <property type="entry name" value="2,3-Dihydroxybiphenyl 1,2-Dioxygenase, domain 1"/>
    <property type="match status" value="1"/>
</dbReference>
<evidence type="ECO:0000313" key="3">
    <source>
        <dbReference type="Proteomes" id="UP001319080"/>
    </source>
</evidence>
<evidence type="ECO:0000259" key="1">
    <source>
        <dbReference type="Pfam" id="PF00903"/>
    </source>
</evidence>
<evidence type="ECO:0000313" key="2">
    <source>
        <dbReference type="EMBL" id="MBT1710010.1"/>
    </source>
</evidence>
<reference evidence="2 3" key="1">
    <citation type="submission" date="2021-05" db="EMBL/GenBank/DDBJ databases">
        <title>A Polyphasic approach of four new species of the genus Ohtaekwangia: Ohtaekwangia histidinii sp. nov., Ohtaekwangia cretensis sp. nov., Ohtaekwangia indiensis sp. nov., Ohtaekwangia reichenbachii sp. nov. from diverse environment.</title>
        <authorList>
            <person name="Octaviana S."/>
        </authorList>
    </citation>
    <scope>NUCLEOTIDE SEQUENCE [LARGE SCALE GENOMIC DNA]</scope>
    <source>
        <strain evidence="2 3">PWU5</strain>
    </source>
</reference>
<proteinExistence type="predicted"/>
<dbReference type="EMBL" id="JAHESE010000018">
    <property type="protein sequence ID" value="MBT1710010.1"/>
    <property type="molecule type" value="Genomic_DNA"/>
</dbReference>
<dbReference type="InterPro" id="IPR029068">
    <property type="entry name" value="Glyas_Bleomycin-R_OHBP_Dase"/>
</dbReference>
<dbReference type="Proteomes" id="UP001319080">
    <property type="component" value="Unassembled WGS sequence"/>
</dbReference>
<comment type="caution">
    <text evidence="2">The sequence shown here is derived from an EMBL/GenBank/DDBJ whole genome shotgun (WGS) entry which is preliminary data.</text>
</comment>
<keyword evidence="3" id="KW-1185">Reference proteome</keyword>
<dbReference type="InterPro" id="IPR004360">
    <property type="entry name" value="Glyas_Fos-R_dOase_dom"/>
</dbReference>